<evidence type="ECO:0000259" key="12">
    <source>
        <dbReference type="PROSITE" id="PS50893"/>
    </source>
</evidence>
<dbReference type="PROSITE" id="PS00211">
    <property type="entry name" value="ABC_TRANSPORTER_1"/>
    <property type="match status" value="1"/>
</dbReference>
<protein>
    <submittedName>
        <fullName evidence="13">ABC-type lipoprotein export system, ATPase component</fullName>
    </submittedName>
</protein>
<keyword evidence="14" id="KW-1185">Reference proteome</keyword>
<dbReference type="Gene3D" id="3.40.50.300">
    <property type="entry name" value="P-loop containing nucleotide triphosphate hydrolases"/>
    <property type="match status" value="1"/>
</dbReference>
<keyword evidence="13" id="KW-0449">Lipoprotein</keyword>
<proteinExistence type="inferred from homology"/>
<feature type="transmembrane region" description="Helical" evidence="11">
    <location>
        <begin position="572"/>
        <end position="599"/>
    </location>
</feature>
<keyword evidence="5 11" id="KW-0812">Transmembrane</keyword>
<evidence type="ECO:0000256" key="6">
    <source>
        <dbReference type="ARBA" id="ARBA00022741"/>
    </source>
</evidence>
<dbReference type="CDD" id="cd03255">
    <property type="entry name" value="ABC_MJ0796_LolCDE_FtsE"/>
    <property type="match status" value="1"/>
</dbReference>
<dbReference type="InterPro" id="IPR003593">
    <property type="entry name" value="AAA+_ATPase"/>
</dbReference>
<dbReference type="FunFam" id="3.40.50.300:FF:000032">
    <property type="entry name" value="Export ABC transporter ATP-binding protein"/>
    <property type="match status" value="1"/>
</dbReference>
<dbReference type="STRING" id="84698.SAMN04488528_10129"/>
<dbReference type="InterPro" id="IPR025857">
    <property type="entry name" value="MacB_PCD"/>
</dbReference>
<evidence type="ECO:0000256" key="10">
    <source>
        <dbReference type="ARBA" id="ARBA00038388"/>
    </source>
</evidence>
<keyword evidence="7" id="KW-0067">ATP-binding</keyword>
<sequence>MNLLEIKNINKSYTIYKQEKTKILHDVNLTFNRGEFVSILGESGCGKSTLMNIIGGMDSDFEGKVLVEGKDIKNMKESELDDYRKSKIGFIFQSFNLIPHLSVLENVSIAMQVAGKSEKEQNERAKELLTEVGLKDHMTKRPNQLSGGQKQRVSIARALANEPEIILADEPTGALDKETSQQILDLLDNIAKKGKLVIAVTHSQKVADFGSRIVKVDDGIILEDINLKKGYKSTKKVQKESSKSLSYLSSFKLALKNMKLNGKRNILVALGGSIGILSVILMLSLGSGVTSFINDEISSSMNPLMIEVTKNAEEGANGQGPQMSMFSEGTPLNQSDIDQIKSINNVSSIEKVSSFTMKSSAGYEDKRSDIMQFITMTESVKEDKLEEGNLPNENEVLLTTSLAKALTSEEEYKSLIGKEISVYVNEVNGDNKPIIIEKKLEVSGIYEAEGMGPQGMTIAYVQYETLENTYSEQGLTLNPTQINAFTDKKEHVENIKSTLKDKGFASSQMVEMLKQVTSYLNMATATLAGISGISLIVSGIMILVVLYISVVERTKEIGILRAVGARKKDIKRIFFSESALLGLFSGLIAVTGAIIVSLIGNSMLFNSFGAKLIDLTGQTMLIGISVSVVVSIIAGFMPSSKAAKLDPMESLRYE</sequence>
<keyword evidence="9 11" id="KW-0472">Membrane</keyword>
<reference evidence="13 14" key="1">
    <citation type="submission" date="2016-10" db="EMBL/GenBank/DDBJ databases">
        <authorList>
            <person name="de Groot N.N."/>
        </authorList>
    </citation>
    <scope>NUCLEOTIDE SEQUENCE [LARGE SCALE GENOMIC DNA]</scope>
    <source>
        <strain evidence="13 14">DSM 12271</strain>
    </source>
</reference>
<dbReference type="GO" id="GO:0005524">
    <property type="term" value="F:ATP binding"/>
    <property type="evidence" value="ECO:0007669"/>
    <property type="project" value="UniProtKB-KW"/>
</dbReference>
<dbReference type="GO" id="GO:0098796">
    <property type="term" value="C:membrane protein complex"/>
    <property type="evidence" value="ECO:0007669"/>
    <property type="project" value="UniProtKB-ARBA"/>
</dbReference>
<feature type="domain" description="ABC transporter" evidence="12">
    <location>
        <begin position="4"/>
        <end position="243"/>
    </location>
</feature>
<dbReference type="OrthoDB" id="2079174at2"/>
<dbReference type="RefSeq" id="WP_090040747.1">
    <property type="nucleotide sequence ID" value="NZ_FOKI01000012.1"/>
</dbReference>
<keyword evidence="2" id="KW-0813">Transport</keyword>
<organism evidence="13 14">
    <name type="scientific">Clostridium frigidicarnis</name>
    <dbReference type="NCBI Taxonomy" id="84698"/>
    <lineage>
        <taxon>Bacteria</taxon>
        <taxon>Bacillati</taxon>
        <taxon>Bacillota</taxon>
        <taxon>Clostridia</taxon>
        <taxon>Eubacteriales</taxon>
        <taxon>Clostridiaceae</taxon>
        <taxon>Clostridium</taxon>
    </lineage>
</organism>
<dbReference type="InterPro" id="IPR027417">
    <property type="entry name" value="P-loop_NTPase"/>
</dbReference>
<dbReference type="GO" id="GO:0022857">
    <property type="term" value="F:transmembrane transporter activity"/>
    <property type="evidence" value="ECO:0007669"/>
    <property type="project" value="UniProtKB-ARBA"/>
</dbReference>
<dbReference type="Pfam" id="PF00005">
    <property type="entry name" value="ABC_tran"/>
    <property type="match status" value="1"/>
</dbReference>
<dbReference type="EMBL" id="FOKI01000012">
    <property type="protein sequence ID" value="SFB09948.1"/>
    <property type="molecule type" value="Genomic_DNA"/>
</dbReference>
<dbReference type="Pfam" id="PF12704">
    <property type="entry name" value="MacB_PCD"/>
    <property type="match status" value="1"/>
</dbReference>
<evidence type="ECO:0000313" key="13">
    <source>
        <dbReference type="EMBL" id="SFB09948.1"/>
    </source>
</evidence>
<comment type="similarity">
    <text evidence="10">Belongs to the ABC transporter superfamily. Macrolide exporter (TC 3.A.1.122) family.</text>
</comment>
<keyword evidence="6" id="KW-0547">Nucleotide-binding</keyword>
<dbReference type="GO" id="GO:0005886">
    <property type="term" value="C:plasma membrane"/>
    <property type="evidence" value="ECO:0007669"/>
    <property type="project" value="UniProtKB-SubCell"/>
</dbReference>
<feature type="transmembrane region" description="Helical" evidence="11">
    <location>
        <begin position="527"/>
        <end position="551"/>
    </location>
</feature>
<dbReference type="InterPro" id="IPR003439">
    <property type="entry name" value="ABC_transporter-like_ATP-bd"/>
</dbReference>
<dbReference type="SUPFAM" id="SSF52540">
    <property type="entry name" value="P-loop containing nucleoside triphosphate hydrolases"/>
    <property type="match status" value="1"/>
</dbReference>
<evidence type="ECO:0000256" key="8">
    <source>
        <dbReference type="ARBA" id="ARBA00022989"/>
    </source>
</evidence>
<evidence type="ECO:0000256" key="1">
    <source>
        <dbReference type="ARBA" id="ARBA00004429"/>
    </source>
</evidence>
<dbReference type="AlphaFoldDB" id="A0A1I0YC30"/>
<dbReference type="InterPro" id="IPR003838">
    <property type="entry name" value="ABC3_permease_C"/>
</dbReference>
<dbReference type="InterPro" id="IPR017911">
    <property type="entry name" value="MacB-like_ATP-bd"/>
</dbReference>
<gene>
    <name evidence="13" type="ORF">SAMN04488528_10129</name>
</gene>
<accession>A0A1I0YC30</accession>
<keyword evidence="3" id="KW-1003">Cell membrane</keyword>
<evidence type="ECO:0000256" key="5">
    <source>
        <dbReference type="ARBA" id="ARBA00022692"/>
    </source>
</evidence>
<keyword evidence="8 11" id="KW-1133">Transmembrane helix</keyword>
<evidence type="ECO:0000256" key="2">
    <source>
        <dbReference type="ARBA" id="ARBA00022448"/>
    </source>
</evidence>
<dbReference type="Pfam" id="PF02687">
    <property type="entry name" value="FtsX"/>
    <property type="match status" value="1"/>
</dbReference>
<evidence type="ECO:0000256" key="4">
    <source>
        <dbReference type="ARBA" id="ARBA00022519"/>
    </source>
</evidence>
<evidence type="ECO:0000256" key="9">
    <source>
        <dbReference type="ARBA" id="ARBA00023136"/>
    </source>
</evidence>
<evidence type="ECO:0000256" key="7">
    <source>
        <dbReference type="ARBA" id="ARBA00022840"/>
    </source>
</evidence>
<dbReference type="Proteomes" id="UP000198619">
    <property type="component" value="Unassembled WGS sequence"/>
</dbReference>
<evidence type="ECO:0000256" key="3">
    <source>
        <dbReference type="ARBA" id="ARBA00022475"/>
    </source>
</evidence>
<evidence type="ECO:0000256" key="11">
    <source>
        <dbReference type="SAM" id="Phobius"/>
    </source>
</evidence>
<dbReference type="PROSITE" id="PS50893">
    <property type="entry name" value="ABC_TRANSPORTER_2"/>
    <property type="match status" value="1"/>
</dbReference>
<feature type="transmembrane region" description="Helical" evidence="11">
    <location>
        <begin position="619"/>
        <end position="638"/>
    </location>
</feature>
<dbReference type="InterPro" id="IPR017871">
    <property type="entry name" value="ABC_transporter-like_CS"/>
</dbReference>
<dbReference type="SMART" id="SM00382">
    <property type="entry name" value="AAA"/>
    <property type="match status" value="1"/>
</dbReference>
<dbReference type="GO" id="GO:0016887">
    <property type="term" value="F:ATP hydrolysis activity"/>
    <property type="evidence" value="ECO:0007669"/>
    <property type="project" value="InterPro"/>
</dbReference>
<comment type="subcellular location">
    <subcellularLocation>
        <location evidence="1">Cell inner membrane</location>
        <topology evidence="1">Multi-pass membrane protein</topology>
    </subcellularLocation>
</comment>
<dbReference type="PANTHER" id="PTHR42798">
    <property type="entry name" value="LIPOPROTEIN-RELEASING SYSTEM ATP-BINDING PROTEIN LOLD"/>
    <property type="match status" value="1"/>
</dbReference>
<evidence type="ECO:0000313" key="14">
    <source>
        <dbReference type="Proteomes" id="UP000198619"/>
    </source>
</evidence>
<feature type="transmembrane region" description="Helical" evidence="11">
    <location>
        <begin position="266"/>
        <end position="293"/>
    </location>
</feature>
<keyword evidence="4" id="KW-0997">Cell inner membrane</keyword>
<name>A0A1I0YC30_9CLOT</name>
<dbReference type="PANTHER" id="PTHR42798:SF6">
    <property type="entry name" value="CELL DIVISION ATP-BINDING PROTEIN FTSE"/>
    <property type="match status" value="1"/>
</dbReference>